<dbReference type="Pfam" id="PF14248">
    <property type="entry name" value="DUF4345"/>
    <property type="match status" value="1"/>
</dbReference>
<evidence type="ECO:0000313" key="2">
    <source>
        <dbReference type="EMBL" id="GGB79301.1"/>
    </source>
</evidence>
<feature type="transmembrane region" description="Helical" evidence="1">
    <location>
        <begin position="5"/>
        <end position="23"/>
    </location>
</feature>
<sequence>MLIRIFLALIALMFLVFGLWSLFDPLGMTAQLGVETSGPNNVFEMRGIYGGVSLGAAALTGLGAAQPAGFERPALWFLAAYMGGYTLSRAVSLILGDTPTLSSWGFASFEVLTFILACIALRVRGNRKSPA</sequence>
<dbReference type="Proteomes" id="UP000628854">
    <property type="component" value="Unassembled WGS sequence"/>
</dbReference>
<keyword evidence="3" id="KW-1185">Reference proteome</keyword>
<proteinExistence type="predicted"/>
<evidence type="ECO:0000256" key="1">
    <source>
        <dbReference type="SAM" id="Phobius"/>
    </source>
</evidence>
<protein>
    <recommendedName>
        <fullName evidence="4">DUF4345 domain-containing protein</fullName>
    </recommendedName>
</protein>
<keyword evidence="1" id="KW-0472">Membrane</keyword>
<evidence type="ECO:0008006" key="4">
    <source>
        <dbReference type="Google" id="ProtNLM"/>
    </source>
</evidence>
<name>A0ABQ1JZZ6_9PROT</name>
<keyword evidence="1" id="KW-0812">Transmembrane</keyword>
<organism evidence="2 3">
    <name type="scientific">Henriciella pelagia</name>
    <dbReference type="NCBI Taxonomy" id="1977912"/>
    <lineage>
        <taxon>Bacteria</taxon>
        <taxon>Pseudomonadati</taxon>
        <taxon>Pseudomonadota</taxon>
        <taxon>Alphaproteobacteria</taxon>
        <taxon>Hyphomonadales</taxon>
        <taxon>Hyphomonadaceae</taxon>
        <taxon>Henriciella</taxon>
    </lineage>
</organism>
<dbReference type="EMBL" id="BMKF01000002">
    <property type="protein sequence ID" value="GGB79301.1"/>
    <property type="molecule type" value="Genomic_DNA"/>
</dbReference>
<dbReference type="InterPro" id="IPR025597">
    <property type="entry name" value="DUF4345"/>
</dbReference>
<reference evidence="3" key="1">
    <citation type="journal article" date="2019" name="Int. J. Syst. Evol. Microbiol.">
        <title>The Global Catalogue of Microorganisms (GCM) 10K type strain sequencing project: providing services to taxonomists for standard genome sequencing and annotation.</title>
        <authorList>
            <consortium name="The Broad Institute Genomics Platform"/>
            <consortium name="The Broad Institute Genome Sequencing Center for Infectious Disease"/>
            <person name="Wu L."/>
            <person name="Ma J."/>
        </authorList>
    </citation>
    <scope>NUCLEOTIDE SEQUENCE [LARGE SCALE GENOMIC DNA]</scope>
    <source>
        <strain evidence="3">CGMCC 1.15928</strain>
    </source>
</reference>
<comment type="caution">
    <text evidence="2">The sequence shown here is derived from an EMBL/GenBank/DDBJ whole genome shotgun (WGS) entry which is preliminary data.</text>
</comment>
<feature type="transmembrane region" description="Helical" evidence="1">
    <location>
        <begin position="101"/>
        <end position="121"/>
    </location>
</feature>
<gene>
    <name evidence="2" type="ORF">GCM10011503_30210</name>
</gene>
<dbReference type="RefSeq" id="WP_084393358.1">
    <property type="nucleotide sequence ID" value="NZ_BMKF01000002.1"/>
</dbReference>
<accession>A0ABQ1JZZ6</accession>
<evidence type="ECO:0000313" key="3">
    <source>
        <dbReference type="Proteomes" id="UP000628854"/>
    </source>
</evidence>
<feature type="transmembrane region" description="Helical" evidence="1">
    <location>
        <begin position="74"/>
        <end position="95"/>
    </location>
</feature>
<keyword evidence="1" id="KW-1133">Transmembrane helix</keyword>
<feature type="transmembrane region" description="Helical" evidence="1">
    <location>
        <begin position="43"/>
        <end position="62"/>
    </location>
</feature>